<evidence type="ECO:0000313" key="1">
    <source>
        <dbReference type="EMBL" id="MCR6490794.1"/>
    </source>
</evidence>
<sequence>MPYTHFRYIAYEVPTATTDLNLANGPTLAGLPPGKLCDPVPDIPVKAPLDQSADWFIRLRRLATMVHMAERNVQELGDDSTTLKVFVAPEFYLRPADATAHHTYDVEQYQEVWGALEQMFRAVRLTNWLIAPGSVLWHSDTMDVTQRTFYNTVWFTFGGARKGESRRVEKRLASHIDGVPQQFAVGSNPRLQGAYEDREFARERLLEIGGQAIAGFEICLDHGDQVLKKTVAELQNDPQDPWKNGGPALHVLTAGGMPLDEEAIVARPGGYLLRNDGYANDPYSELRRVTGYALQSGAPANAWTDKAIATLAPDPGVAKEVVLKGESLLVPRMPGQGNYYMSPQRLRIYPKLAMP</sequence>
<name>A0A9X2SQ70_9PSEU</name>
<organism evidence="1 2">
    <name type="scientific">Amycolatopsis iheyensis</name>
    <dbReference type="NCBI Taxonomy" id="2945988"/>
    <lineage>
        <taxon>Bacteria</taxon>
        <taxon>Bacillati</taxon>
        <taxon>Actinomycetota</taxon>
        <taxon>Actinomycetes</taxon>
        <taxon>Pseudonocardiales</taxon>
        <taxon>Pseudonocardiaceae</taxon>
        <taxon>Amycolatopsis</taxon>
    </lineage>
</organism>
<dbReference type="RefSeq" id="WP_257927366.1">
    <property type="nucleotide sequence ID" value="NZ_JAMXQV010000056.1"/>
</dbReference>
<gene>
    <name evidence="1" type="ORF">M8542_49200</name>
</gene>
<keyword evidence="2" id="KW-1185">Reference proteome</keyword>
<proteinExistence type="predicted"/>
<protein>
    <submittedName>
        <fullName evidence="1">Uncharacterized protein</fullName>
    </submittedName>
</protein>
<accession>A0A9X2SQ70</accession>
<reference evidence="1" key="1">
    <citation type="submission" date="2022-06" db="EMBL/GenBank/DDBJ databases">
        <title>Amycolatopsis iheyaensis sp. nov., a new species of the genus Amycolatopsis isolated from soil in Iheya island, Japan.</title>
        <authorList>
            <person name="Ngamcharungchit C."/>
            <person name="Kanto H."/>
            <person name="Take A."/>
            <person name="Intra B."/>
            <person name="Matsumoto A."/>
            <person name="Panbangred W."/>
            <person name="Inahashi Y."/>
        </authorList>
    </citation>
    <scope>NUCLEOTIDE SEQUENCE</scope>
    <source>
        <strain evidence="1">OK19-0408</strain>
    </source>
</reference>
<dbReference type="AlphaFoldDB" id="A0A9X2SQ70"/>
<dbReference type="EMBL" id="JAMXQV010000056">
    <property type="protein sequence ID" value="MCR6490794.1"/>
    <property type="molecule type" value="Genomic_DNA"/>
</dbReference>
<comment type="caution">
    <text evidence="1">The sequence shown here is derived from an EMBL/GenBank/DDBJ whole genome shotgun (WGS) entry which is preliminary data.</text>
</comment>
<dbReference type="Proteomes" id="UP001144096">
    <property type="component" value="Unassembled WGS sequence"/>
</dbReference>
<evidence type="ECO:0000313" key="2">
    <source>
        <dbReference type="Proteomes" id="UP001144096"/>
    </source>
</evidence>